<evidence type="ECO:0000313" key="3">
    <source>
        <dbReference type="Proteomes" id="UP000014071"/>
    </source>
</evidence>
<gene>
    <name evidence="2" type="ORF">PHSY_006666</name>
</gene>
<dbReference type="EMBL" id="DF238822">
    <property type="protein sequence ID" value="GAC99069.1"/>
    <property type="molecule type" value="Genomic_DNA"/>
</dbReference>
<name>R9PCI2_PSEHS</name>
<evidence type="ECO:0000256" key="1">
    <source>
        <dbReference type="SAM" id="MobiDB-lite"/>
    </source>
</evidence>
<reference evidence="3" key="1">
    <citation type="journal article" date="2013" name="Genome Announc.">
        <title>Draft genome sequence of the basidiomycetous yeast-like fungus Pseudozyma hubeiensis SY62, which produces an abundant amount of the biosurfactant mannosylerythritol lipids.</title>
        <authorList>
            <person name="Konishi M."/>
            <person name="Hatada Y."/>
            <person name="Horiuchi J."/>
        </authorList>
    </citation>
    <scope>NUCLEOTIDE SEQUENCE [LARGE SCALE GENOMIC DNA]</scope>
    <source>
        <strain evidence="3">SY62</strain>
    </source>
</reference>
<protein>
    <submittedName>
        <fullName evidence="2">Uncharacterized protein</fullName>
    </submittedName>
</protein>
<dbReference type="RefSeq" id="XP_012192656.1">
    <property type="nucleotide sequence ID" value="XM_012337266.1"/>
</dbReference>
<dbReference type="Proteomes" id="UP000014071">
    <property type="component" value="Unassembled WGS sequence"/>
</dbReference>
<sequence>MLRRRLTSSSYLLRTERGRIHDGQSREGRRVWLNWCAELPREVLRQVDQQQHREGRWKQGLRDRLLQVRPDADPAGLLRQRQRPRLPVKDQDHLDRKEADPMEDLGARRKVRWIDGRTCLSTRVLVQMDGPKPLDVREKRRMLRKCAVTAEIRRTMAGSYEAKRANVTLTP</sequence>
<feature type="compositionally biased region" description="Basic and acidic residues" evidence="1">
    <location>
        <begin position="87"/>
        <end position="99"/>
    </location>
</feature>
<keyword evidence="3" id="KW-1185">Reference proteome</keyword>
<organism evidence="2 3">
    <name type="scientific">Pseudozyma hubeiensis (strain SY62)</name>
    <name type="common">Yeast</name>
    <dbReference type="NCBI Taxonomy" id="1305764"/>
    <lineage>
        <taxon>Eukaryota</taxon>
        <taxon>Fungi</taxon>
        <taxon>Dikarya</taxon>
        <taxon>Basidiomycota</taxon>
        <taxon>Ustilaginomycotina</taxon>
        <taxon>Ustilaginomycetes</taxon>
        <taxon>Ustilaginales</taxon>
        <taxon>Ustilaginaceae</taxon>
        <taxon>Pseudozyma</taxon>
    </lineage>
</organism>
<dbReference type="HOGENOM" id="CLU_1563559_0_0_1"/>
<evidence type="ECO:0000313" key="2">
    <source>
        <dbReference type="EMBL" id="GAC99069.1"/>
    </source>
</evidence>
<dbReference type="AlphaFoldDB" id="R9PCI2"/>
<feature type="region of interest" description="Disordered" evidence="1">
    <location>
        <begin position="72"/>
        <end position="99"/>
    </location>
</feature>
<proteinExistence type="predicted"/>
<accession>R9PCI2</accession>
<dbReference type="GeneID" id="24111935"/>